<proteinExistence type="predicted"/>
<gene>
    <name evidence="2" type="ORF">A3196_19805</name>
</gene>
<dbReference type="PROSITE" id="PS50943">
    <property type="entry name" value="HTH_CROC1"/>
    <property type="match status" value="1"/>
</dbReference>
<dbReference type="OrthoDB" id="9791537at2"/>
<protein>
    <recommendedName>
        <fullName evidence="1">HTH cro/C1-type domain-containing protein</fullName>
    </recommendedName>
</protein>
<evidence type="ECO:0000313" key="2">
    <source>
        <dbReference type="EMBL" id="ODB91970.1"/>
    </source>
</evidence>
<dbReference type="STRING" id="1818881.A3196_19805"/>
<dbReference type="GO" id="GO:0003677">
    <property type="term" value="F:DNA binding"/>
    <property type="evidence" value="ECO:0007669"/>
    <property type="project" value="InterPro"/>
</dbReference>
<sequence>MNIKTIRKANLLDQIDRFHSQREFSEKVGLTPAHVSQMVTGRRNMGDVVARRIETGLDLPEGYMDVQHPVVGVEYQYPKNKGSRQPAVSDGDNLETLLMSVRQMNQRLSPKTREVVAKIERAALNGKLTDEEWTTLERLLNCFEKGC</sequence>
<dbReference type="RefSeq" id="WP_069002827.1">
    <property type="nucleotide sequence ID" value="NZ_LVJW01000008.1"/>
</dbReference>
<dbReference type="EMBL" id="LVJZ01000007">
    <property type="protein sequence ID" value="ODB91970.1"/>
    <property type="molecule type" value="Genomic_DNA"/>
</dbReference>
<dbReference type="CDD" id="cd00093">
    <property type="entry name" value="HTH_XRE"/>
    <property type="match status" value="1"/>
</dbReference>
<feature type="domain" description="HTH cro/C1-type" evidence="1">
    <location>
        <begin position="20"/>
        <end position="64"/>
    </location>
</feature>
<keyword evidence="3" id="KW-1185">Reference proteome</keyword>
<accession>A0A1E2UH99</accession>
<dbReference type="SMART" id="SM00530">
    <property type="entry name" value="HTH_XRE"/>
    <property type="match status" value="1"/>
</dbReference>
<name>A0A1E2UH99_9GAMM</name>
<dbReference type="Proteomes" id="UP000094849">
    <property type="component" value="Unassembled WGS sequence"/>
</dbReference>
<dbReference type="Gene3D" id="1.10.260.40">
    <property type="entry name" value="lambda repressor-like DNA-binding domains"/>
    <property type="match status" value="1"/>
</dbReference>
<dbReference type="AlphaFoldDB" id="A0A1E2UH99"/>
<organism evidence="2 3">
    <name type="scientific">Candidatus Thiodiazotropha endoloripes</name>
    <dbReference type="NCBI Taxonomy" id="1818881"/>
    <lineage>
        <taxon>Bacteria</taxon>
        <taxon>Pseudomonadati</taxon>
        <taxon>Pseudomonadota</taxon>
        <taxon>Gammaproteobacteria</taxon>
        <taxon>Chromatiales</taxon>
        <taxon>Sedimenticolaceae</taxon>
        <taxon>Candidatus Thiodiazotropha</taxon>
    </lineage>
</organism>
<evidence type="ECO:0000313" key="3">
    <source>
        <dbReference type="Proteomes" id="UP000094849"/>
    </source>
</evidence>
<reference evidence="2 3" key="1">
    <citation type="submission" date="2016-03" db="EMBL/GenBank/DDBJ databases">
        <title>Chemosynthetic sulphur-oxidizing symbionts of marine invertebrate animals are capable of nitrogen fixation.</title>
        <authorList>
            <person name="Petersen J.M."/>
            <person name="Kemper A."/>
            <person name="Gruber-Vodicka H."/>
            <person name="Cardini U."/>
            <person name="Geest Mvander."/>
            <person name="Kleiner M."/>
            <person name="Bulgheresi S."/>
            <person name="Fussmann M."/>
            <person name="Herbold C."/>
            <person name="Seah B.K.B."/>
            <person name="Antony C.Paul."/>
            <person name="Liu D."/>
            <person name="Belitz A."/>
            <person name="Weber M."/>
        </authorList>
    </citation>
    <scope>NUCLEOTIDE SEQUENCE [LARGE SCALE GENOMIC DNA]</scope>
    <source>
        <strain evidence="2">G_D</strain>
    </source>
</reference>
<comment type="caution">
    <text evidence="2">The sequence shown here is derived from an EMBL/GenBank/DDBJ whole genome shotgun (WGS) entry which is preliminary data.</text>
</comment>
<evidence type="ECO:0000259" key="1">
    <source>
        <dbReference type="PROSITE" id="PS50943"/>
    </source>
</evidence>
<dbReference type="SUPFAM" id="SSF47413">
    <property type="entry name" value="lambda repressor-like DNA-binding domains"/>
    <property type="match status" value="1"/>
</dbReference>
<dbReference type="InterPro" id="IPR001387">
    <property type="entry name" value="Cro/C1-type_HTH"/>
</dbReference>
<dbReference type="InterPro" id="IPR010982">
    <property type="entry name" value="Lambda_DNA-bd_dom_sf"/>
</dbReference>